<name>A0A7K1FFA0_9ACTN</name>
<reference evidence="1 2" key="1">
    <citation type="submission" date="2019-11" db="EMBL/GenBank/DDBJ databases">
        <authorList>
            <person name="Jiang L.-Q."/>
        </authorList>
    </citation>
    <scope>NUCLEOTIDE SEQUENCE [LARGE SCALE GENOMIC DNA]</scope>
    <source>
        <strain evidence="1 2">YIM 132087</strain>
    </source>
</reference>
<proteinExistence type="predicted"/>
<evidence type="ECO:0000313" key="2">
    <source>
        <dbReference type="Proteomes" id="UP000460221"/>
    </source>
</evidence>
<evidence type="ECO:0000313" key="1">
    <source>
        <dbReference type="EMBL" id="MTD12795.1"/>
    </source>
</evidence>
<comment type="caution">
    <text evidence="1">The sequence shown here is derived from an EMBL/GenBank/DDBJ whole genome shotgun (WGS) entry which is preliminary data.</text>
</comment>
<protein>
    <submittedName>
        <fullName evidence="1">Uncharacterized protein</fullName>
    </submittedName>
</protein>
<dbReference type="EMBL" id="WLYK01000001">
    <property type="protein sequence ID" value="MTD12795.1"/>
    <property type="molecule type" value="Genomic_DNA"/>
</dbReference>
<keyword evidence="2" id="KW-1185">Reference proteome</keyword>
<dbReference type="Proteomes" id="UP000460221">
    <property type="component" value="Unassembled WGS sequence"/>
</dbReference>
<accession>A0A7K1FFA0</accession>
<gene>
    <name evidence="1" type="ORF">GIS00_02400</name>
</gene>
<sequence>MRPDDHLWDAAGVDDATAAARNNARWCDAVCRSHGVVTEFSDDIWCSTSRSPVLYPDAVTLSPRLTEREVLARIDAGAGASVKDSFATLDLTTAGFELLFDATWIRLDSTDLVTDRWSEVRDVQALRAFAADHGGGEVFRPSLLDDQDVAVLSDGRGSGAIANVSDQVVGMSNTFGPDLAGAVAAIAAAFPARPLVGYDRGEKLDVLLGIGFRAVGPLRVWLKP</sequence>
<organism evidence="1 2">
    <name type="scientific">Nakamurella alba</name>
    <dbReference type="NCBI Taxonomy" id="2665158"/>
    <lineage>
        <taxon>Bacteria</taxon>
        <taxon>Bacillati</taxon>
        <taxon>Actinomycetota</taxon>
        <taxon>Actinomycetes</taxon>
        <taxon>Nakamurellales</taxon>
        <taxon>Nakamurellaceae</taxon>
        <taxon>Nakamurella</taxon>
    </lineage>
</organism>
<dbReference type="AlphaFoldDB" id="A0A7K1FFA0"/>